<dbReference type="GO" id="GO:0050661">
    <property type="term" value="F:NADP binding"/>
    <property type="evidence" value="ECO:0007669"/>
    <property type="project" value="InterPro"/>
</dbReference>
<name>A0A1V3IX31_9PAST</name>
<reference evidence="6 7" key="1">
    <citation type="submission" date="2016-10" db="EMBL/GenBank/DDBJ databases">
        <title>Rodentibacter gen. nov. and new species.</title>
        <authorList>
            <person name="Christensen H."/>
        </authorList>
    </citation>
    <scope>NUCLEOTIDE SEQUENCE [LARGE SCALE GENOMIC DNA]</scope>
    <source>
        <strain evidence="6 7">H1983213011</strain>
    </source>
</reference>
<evidence type="ECO:0000313" key="7">
    <source>
        <dbReference type="Proteomes" id="UP000188728"/>
    </source>
</evidence>
<dbReference type="InterPro" id="IPR013328">
    <property type="entry name" value="6PGD_dom2"/>
</dbReference>
<dbReference type="PANTHER" id="PTHR43580:SF2">
    <property type="entry name" value="CYTOKINE-LIKE NUCLEAR FACTOR N-PAC"/>
    <property type="match status" value="1"/>
</dbReference>
<evidence type="ECO:0000259" key="5">
    <source>
        <dbReference type="Pfam" id="PF14833"/>
    </source>
</evidence>
<sequence length="294" mass="32190">MKIAFLGLGKMGSAMASCLAKSHQFEMVVWNRSRDKMLPFIEWGCQLADKPEEAVVGADVVITSLLDDHSVEALFYPNSPVLNAMKKKAIHLCVTTISPDFANRLQDLHQHHDTRYLSGPVIGRPDVSEAGELIQFLAGNNDAFAEVLPIVHHFTAQVKPLEAVAAGVANSQKLCLNFFAAAMIEVLGECFTLGEKLGVSRENLAFFFDKALPAPALNVYVEKLFKRQIESDEGFTMIGGRKDLSLMLQAAKTVNCPLDIAQLIANKMDSALAQGMAELDWSATQEITRQRAGL</sequence>
<dbReference type="GO" id="GO:0016491">
    <property type="term" value="F:oxidoreductase activity"/>
    <property type="evidence" value="ECO:0007669"/>
    <property type="project" value="UniProtKB-KW"/>
</dbReference>
<keyword evidence="2" id="KW-0520">NAD</keyword>
<evidence type="ECO:0008006" key="8">
    <source>
        <dbReference type="Google" id="ProtNLM"/>
    </source>
</evidence>
<dbReference type="SUPFAM" id="SSF51735">
    <property type="entry name" value="NAD(P)-binding Rossmann-fold domains"/>
    <property type="match status" value="1"/>
</dbReference>
<dbReference type="InterPro" id="IPR015815">
    <property type="entry name" value="HIBADH-related"/>
</dbReference>
<gene>
    <name evidence="6" type="ORF">BKK51_01250</name>
</gene>
<dbReference type="PIRSF" id="PIRSF000103">
    <property type="entry name" value="HIBADH"/>
    <property type="match status" value="1"/>
</dbReference>
<dbReference type="GO" id="GO:0051287">
    <property type="term" value="F:NAD binding"/>
    <property type="evidence" value="ECO:0007669"/>
    <property type="project" value="InterPro"/>
</dbReference>
<comment type="caution">
    <text evidence="6">The sequence shown here is derived from an EMBL/GenBank/DDBJ whole genome shotgun (WGS) entry which is preliminary data.</text>
</comment>
<dbReference type="Gene3D" id="1.10.1040.10">
    <property type="entry name" value="N-(1-d-carboxylethyl)-l-norvaline Dehydrogenase, domain 2"/>
    <property type="match status" value="1"/>
</dbReference>
<dbReference type="Gene3D" id="3.40.50.720">
    <property type="entry name" value="NAD(P)-binding Rossmann-like Domain"/>
    <property type="match status" value="1"/>
</dbReference>
<dbReference type="InterPro" id="IPR036291">
    <property type="entry name" value="NAD(P)-bd_dom_sf"/>
</dbReference>
<dbReference type="SUPFAM" id="SSF48179">
    <property type="entry name" value="6-phosphogluconate dehydrogenase C-terminal domain-like"/>
    <property type="match status" value="1"/>
</dbReference>
<proteinExistence type="predicted"/>
<dbReference type="InterPro" id="IPR029154">
    <property type="entry name" value="HIBADH-like_NADP-bd"/>
</dbReference>
<dbReference type="AlphaFoldDB" id="A0A1V3IX31"/>
<evidence type="ECO:0000259" key="4">
    <source>
        <dbReference type="Pfam" id="PF03446"/>
    </source>
</evidence>
<dbReference type="Pfam" id="PF03446">
    <property type="entry name" value="NAD_binding_2"/>
    <property type="match status" value="1"/>
</dbReference>
<feature type="active site" evidence="3">
    <location>
        <position position="173"/>
    </location>
</feature>
<dbReference type="PANTHER" id="PTHR43580">
    <property type="entry name" value="OXIDOREDUCTASE GLYR1-RELATED"/>
    <property type="match status" value="1"/>
</dbReference>
<evidence type="ECO:0000256" key="1">
    <source>
        <dbReference type="ARBA" id="ARBA00023002"/>
    </source>
</evidence>
<organism evidence="6 7">
    <name type="scientific">Rodentibacter trehalosifermentans</name>
    <dbReference type="NCBI Taxonomy" id="1908263"/>
    <lineage>
        <taxon>Bacteria</taxon>
        <taxon>Pseudomonadati</taxon>
        <taxon>Pseudomonadota</taxon>
        <taxon>Gammaproteobacteria</taxon>
        <taxon>Pasteurellales</taxon>
        <taxon>Pasteurellaceae</taxon>
        <taxon>Rodentibacter</taxon>
    </lineage>
</organism>
<keyword evidence="1" id="KW-0560">Oxidoreductase</keyword>
<dbReference type="EMBL" id="MLHK01000008">
    <property type="protein sequence ID" value="OOF46867.1"/>
    <property type="molecule type" value="Genomic_DNA"/>
</dbReference>
<dbReference type="InterPro" id="IPR006115">
    <property type="entry name" value="6PGDH_NADP-bd"/>
</dbReference>
<dbReference type="InterPro" id="IPR051265">
    <property type="entry name" value="HIBADH-related_NP60_sf"/>
</dbReference>
<feature type="domain" description="3-hydroxyisobutyrate dehydrogenase-like NAD-binding" evidence="5">
    <location>
        <begin position="168"/>
        <end position="283"/>
    </location>
</feature>
<dbReference type="InterPro" id="IPR008927">
    <property type="entry name" value="6-PGluconate_DH-like_C_sf"/>
</dbReference>
<dbReference type="Pfam" id="PF14833">
    <property type="entry name" value="NAD_binding_11"/>
    <property type="match status" value="1"/>
</dbReference>
<accession>A0A1V3IX31</accession>
<dbReference type="RefSeq" id="WP_077420810.1">
    <property type="nucleotide sequence ID" value="NZ_MLHK01000008.1"/>
</dbReference>
<dbReference type="Proteomes" id="UP000188728">
    <property type="component" value="Unassembled WGS sequence"/>
</dbReference>
<evidence type="ECO:0000256" key="2">
    <source>
        <dbReference type="ARBA" id="ARBA00023027"/>
    </source>
</evidence>
<evidence type="ECO:0000256" key="3">
    <source>
        <dbReference type="PIRSR" id="PIRSR000103-1"/>
    </source>
</evidence>
<feature type="domain" description="6-phosphogluconate dehydrogenase NADP-binding" evidence="4">
    <location>
        <begin position="2"/>
        <end position="158"/>
    </location>
</feature>
<protein>
    <recommendedName>
        <fullName evidence="8">6-phosphogluconate dehydrogenase</fullName>
    </recommendedName>
</protein>
<evidence type="ECO:0000313" key="6">
    <source>
        <dbReference type="EMBL" id="OOF46867.1"/>
    </source>
</evidence>